<proteinExistence type="predicted"/>
<evidence type="ECO:0000256" key="5">
    <source>
        <dbReference type="ARBA" id="ARBA00023136"/>
    </source>
</evidence>
<keyword evidence="2" id="KW-0813">Transport</keyword>
<protein>
    <recommendedName>
        <fullName evidence="7">Major facilitator superfamily (MFS) profile domain-containing protein</fullName>
    </recommendedName>
</protein>
<organism evidence="8 9">
    <name type="scientific">Brevibacillus agri</name>
    <dbReference type="NCBI Taxonomy" id="51101"/>
    <lineage>
        <taxon>Bacteria</taxon>
        <taxon>Bacillati</taxon>
        <taxon>Bacillota</taxon>
        <taxon>Bacilli</taxon>
        <taxon>Bacillales</taxon>
        <taxon>Paenibacillaceae</taxon>
        <taxon>Brevibacillus</taxon>
    </lineage>
</organism>
<dbReference type="InterPro" id="IPR011701">
    <property type="entry name" value="MFS"/>
</dbReference>
<keyword evidence="3 6" id="KW-0812">Transmembrane</keyword>
<keyword evidence="9" id="KW-1185">Reference proteome</keyword>
<evidence type="ECO:0000256" key="1">
    <source>
        <dbReference type="ARBA" id="ARBA00004651"/>
    </source>
</evidence>
<reference evidence="8 9" key="1">
    <citation type="submission" date="2019-06" db="EMBL/GenBank/DDBJ databases">
        <title>Whole genome shotgun sequence of Brevibacillus agri NBRC 15538.</title>
        <authorList>
            <person name="Hosoyama A."/>
            <person name="Uohara A."/>
            <person name="Ohji S."/>
            <person name="Ichikawa N."/>
        </authorList>
    </citation>
    <scope>NUCLEOTIDE SEQUENCE [LARGE SCALE GENOMIC DNA]</scope>
    <source>
        <strain evidence="8 9">NBRC 15538</strain>
    </source>
</reference>
<dbReference type="EMBL" id="BJOD01000014">
    <property type="protein sequence ID" value="GED25648.1"/>
    <property type="molecule type" value="Genomic_DNA"/>
</dbReference>
<evidence type="ECO:0000256" key="2">
    <source>
        <dbReference type="ARBA" id="ARBA00022448"/>
    </source>
</evidence>
<dbReference type="PROSITE" id="PS50850">
    <property type="entry name" value="MFS"/>
    <property type="match status" value="1"/>
</dbReference>
<evidence type="ECO:0000256" key="6">
    <source>
        <dbReference type="SAM" id="Phobius"/>
    </source>
</evidence>
<dbReference type="SUPFAM" id="SSF103473">
    <property type="entry name" value="MFS general substrate transporter"/>
    <property type="match status" value="1"/>
</dbReference>
<dbReference type="InterPro" id="IPR036259">
    <property type="entry name" value="MFS_trans_sf"/>
</dbReference>
<feature type="transmembrane region" description="Helical" evidence="6">
    <location>
        <begin position="40"/>
        <end position="60"/>
    </location>
</feature>
<evidence type="ECO:0000256" key="4">
    <source>
        <dbReference type="ARBA" id="ARBA00022989"/>
    </source>
</evidence>
<dbReference type="Proteomes" id="UP000317180">
    <property type="component" value="Unassembled WGS sequence"/>
</dbReference>
<dbReference type="GeneID" id="300000128"/>
<dbReference type="Pfam" id="PF07690">
    <property type="entry name" value="MFS_1"/>
    <property type="match status" value="1"/>
</dbReference>
<dbReference type="RefSeq" id="WP_007785834.1">
    <property type="nucleotide sequence ID" value="NZ_BJOD01000014.1"/>
</dbReference>
<evidence type="ECO:0000256" key="3">
    <source>
        <dbReference type="ARBA" id="ARBA00022692"/>
    </source>
</evidence>
<feature type="domain" description="Major facilitator superfamily (MFS) profile" evidence="7">
    <location>
        <begin position="10"/>
        <end position="94"/>
    </location>
</feature>
<sequence>MKSKVHYAWIILFVTFFALLAVQGARLSFGAFIEPWENGFAADRGTISLISTLSFVIYGISQPIAGRLIDRFGARSILLGSTLLVGLSIFSRNG</sequence>
<keyword evidence="4 6" id="KW-1133">Transmembrane helix</keyword>
<comment type="subcellular location">
    <subcellularLocation>
        <location evidence="1">Cell membrane</location>
        <topology evidence="1">Multi-pass membrane protein</topology>
    </subcellularLocation>
</comment>
<dbReference type="Gene3D" id="1.20.1250.20">
    <property type="entry name" value="MFS general substrate transporter like domains"/>
    <property type="match status" value="1"/>
</dbReference>
<dbReference type="InterPro" id="IPR020846">
    <property type="entry name" value="MFS_dom"/>
</dbReference>
<comment type="caution">
    <text evidence="8">The sequence shown here is derived from an EMBL/GenBank/DDBJ whole genome shotgun (WGS) entry which is preliminary data.</text>
</comment>
<evidence type="ECO:0000259" key="7">
    <source>
        <dbReference type="PROSITE" id="PS50850"/>
    </source>
</evidence>
<keyword evidence="5 6" id="KW-0472">Membrane</keyword>
<evidence type="ECO:0000313" key="8">
    <source>
        <dbReference type="EMBL" id="GED25648.1"/>
    </source>
</evidence>
<accession>A0ABQ0SPT4</accession>
<evidence type="ECO:0000313" key="9">
    <source>
        <dbReference type="Proteomes" id="UP000317180"/>
    </source>
</evidence>
<gene>
    <name evidence="8" type="ORF">BAG01nite_17500</name>
</gene>
<name>A0ABQ0SPT4_9BACL</name>